<dbReference type="InterPro" id="IPR003033">
    <property type="entry name" value="SCP2_sterol-bd_dom"/>
</dbReference>
<dbReference type="EMBL" id="JBBPCO010000010">
    <property type="protein sequence ID" value="MEK8090177.1"/>
    <property type="molecule type" value="Genomic_DNA"/>
</dbReference>
<evidence type="ECO:0000313" key="3">
    <source>
        <dbReference type="Proteomes" id="UP001446205"/>
    </source>
</evidence>
<feature type="domain" description="SCP2" evidence="1">
    <location>
        <begin position="20"/>
        <end position="112"/>
    </location>
</feature>
<dbReference type="InterPro" id="IPR036527">
    <property type="entry name" value="SCP2_sterol-bd_dom_sf"/>
</dbReference>
<dbReference type="SUPFAM" id="SSF55718">
    <property type="entry name" value="SCP-like"/>
    <property type="match status" value="1"/>
</dbReference>
<protein>
    <submittedName>
        <fullName evidence="2">SCP2 sterol-binding domain-containing protein</fullName>
    </submittedName>
</protein>
<gene>
    <name evidence="2" type="ORF">WOB96_10435</name>
</gene>
<evidence type="ECO:0000313" key="2">
    <source>
        <dbReference type="EMBL" id="MEK8090177.1"/>
    </source>
</evidence>
<dbReference type="Gene3D" id="3.30.1050.10">
    <property type="entry name" value="SCP2 sterol-binding domain"/>
    <property type="match status" value="1"/>
</dbReference>
<dbReference type="Pfam" id="PF02036">
    <property type="entry name" value="SCP2"/>
    <property type="match status" value="1"/>
</dbReference>
<reference evidence="2 3" key="1">
    <citation type="submission" date="2024-04" db="EMBL/GenBank/DDBJ databases">
        <authorList>
            <person name="Abashina T."/>
            <person name="Shaikin A."/>
        </authorList>
    </citation>
    <scope>NUCLEOTIDE SEQUENCE [LARGE SCALE GENOMIC DNA]</scope>
    <source>
        <strain evidence="2 3">AAFK</strain>
    </source>
</reference>
<evidence type="ECO:0000259" key="1">
    <source>
        <dbReference type="Pfam" id="PF02036"/>
    </source>
</evidence>
<accession>A0ABU9DBF9</accession>
<sequence>MKFMSPEWIRAVSKQWNTHDEMQSMLKNFNATIEYSVEDRPDMPPVMMFVKAGKAIYAGPSDGRRRDFIISAKLENWQKLITGEMSGKMGLMTKRINFKGSMMTAMKYMTPFNIHMSIMGEIPASFDL</sequence>
<keyword evidence="3" id="KW-1185">Reference proteome</keyword>
<proteinExistence type="predicted"/>
<comment type="caution">
    <text evidence="2">The sequence shown here is derived from an EMBL/GenBank/DDBJ whole genome shotgun (WGS) entry which is preliminary data.</text>
</comment>
<dbReference type="Proteomes" id="UP001446205">
    <property type="component" value="Unassembled WGS sequence"/>
</dbReference>
<dbReference type="RefSeq" id="WP_341371234.1">
    <property type="nucleotide sequence ID" value="NZ_JBBPCO010000010.1"/>
</dbReference>
<name>A0ABU9DBF9_9PROT</name>
<organism evidence="2 3">
    <name type="scientific">Thermithiobacillus plumbiphilus</name>
    <dbReference type="NCBI Taxonomy" id="1729899"/>
    <lineage>
        <taxon>Bacteria</taxon>
        <taxon>Pseudomonadati</taxon>
        <taxon>Pseudomonadota</taxon>
        <taxon>Acidithiobacillia</taxon>
        <taxon>Acidithiobacillales</taxon>
        <taxon>Thermithiobacillaceae</taxon>
        <taxon>Thermithiobacillus</taxon>
    </lineage>
</organism>